<evidence type="ECO:0000313" key="2">
    <source>
        <dbReference type="EMBL" id="RHZ66083.1"/>
    </source>
</evidence>
<evidence type="ECO:0000256" key="1">
    <source>
        <dbReference type="SAM" id="MobiDB-lite"/>
    </source>
</evidence>
<name>A0A397HYC2_9GLOM</name>
<sequence>MSSVPHKGFLVGIEPTGKRNPKPLGSFDDPETRNPKRTGMQMIRPTDWAYRHLSGPQLLRTLTEDFHSDKADTRTMRNPQKGPTTTTNKNKINVVLMAVLTSFYQLCNLASLGNDNNNHINNNYSELGQYAKP</sequence>
<accession>A0A397HYC2</accession>
<dbReference type="AlphaFoldDB" id="A0A397HYC2"/>
<protein>
    <submittedName>
        <fullName evidence="2">Uncharacterized protein</fullName>
    </submittedName>
</protein>
<organism evidence="2 3">
    <name type="scientific">Diversispora epigaea</name>
    <dbReference type="NCBI Taxonomy" id="1348612"/>
    <lineage>
        <taxon>Eukaryota</taxon>
        <taxon>Fungi</taxon>
        <taxon>Fungi incertae sedis</taxon>
        <taxon>Mucoromycota</taxon>
        <taxon>Glomeromycotina</taxon>
        <taxon>Glomeromycetes</taxon>
        <taxon>Diversisporales</taxon>
        <taxon>Diversisporaceae</taxon>
        <taxon>Diversispora</taxon>
    </lineage>
</organism>
<dbReference type="Proteomes" id="UP000266861">
    <property type="component" value="Unassembled WGS sequence"/>
</dbReference>
<gene>
    <name evidence="2" type="ORF">Glove_309g102</name>
</gene>
<feature type="region of interest" description="Disordered" evidence="1">
    <location>
        <begin position="1"/>
        <end position="43"/>
    </location>
</feature>
<feature type="region of interest" description="Disordered" evidence="1">
    <location>
        <begin position="67"/>
        <end position="88"/>
    </location>
</feature>
<keyword evidence="3" id="KW-1185">Reference proteome</keyword>
<comment type="caution">
    <text evidence="2">The sequence shown here is derived from an EMBL/GenBank/DDBJ whole genome shotgun (WGS) entry which is preliminary data.</text>
</comment>
<proteinExistence type="predicted"/>
<evidence type="ECO:0000313" key="3">
    <source>
        <dbReference type="Proteomes" id="UP000266861"/>
    </source>
</evidence>
<reference evidence="2 3" key="1">
    <citation type="submission" date="2018-08" db="EMBL/GenBank/DDBJ databases">
        <title>Genome and evolution of the arbuscular mycorrhizal fungus Diversispora epigaea (formerly Glomus versiforme) and its bacterial endosymbionts.</title>
        <authorList>
            <person name="Sun X."/>
            <person name="Fei Z."/>
            <person name="Harrison M."/>
        </authorList>
    </citation>
    <scope>NUCLEOTIDE SEQUENCE [LARGE SCALE GENOMIC DNA]</scope>
    <source>
        <strain evidence="2 3">IT104</strain>
    </source>
</reference>
<dbReference type="EMBL" id="PQFF01000283">
    <property type="protein sequence ID" value="RHZ66083.1"/>
    <property type="molecule type" value="Genomic_DNA"/>
</dbReference>